<keyword evidence="5" id="KW-0812">Transmembrane</keyword>
<evidence type="ECO:0000256" key="2">
    <source>
        <dbReference type="ARBA" id="ARBA00022475"/>
    </source>
</evidence>
<keyword evidence="6" id="KW-0448">Lipopolysaccharide biosynthesis</keyword>
<keyword evidence="8" id="KW-0472">Membrane</keyword>
<keyword evidence="2" id="KW-1003">Cell membrane</keyword>
<dbReference type="RefSeq" id="WP_142894008.1">
    <property type="nucleotide sequence ID" value="NZ_ML660164.1"/>
</dbReference>
<dbReference type="GO" id="GO:0009245">
    <property type="term" value="P:lipid A biosynthetic process"/>
    <property type="evidence" value="ECO:0007669"/>
    <property type="project" value="InterPro"/>
</dbReference>
<gene>
    <name evidence="10" type="primary">lpxL</name>
    <name evidence="10" type="ORF">FLL46_12960</name>
</gene>
<dbReference type="AlphaFoldDB" id="A0A545UD35"/>
<evidence type="ECO:0000313" key="11">
    <source>
        <dbReference type="Proteomes" id="UP000315439"/>
    </source>
</evidence>
<proteinExistence type="predicted"/>
<dbReference type="GO" id="GO:0009103">
    <property type="term" value="P:lipopolysaccharide biosynthetic process"/>
    <property type="evidence" value="ECO:0007669"/>
    <property type="project" value="UniProtKB-KW"/>
</dbReference>
<dbReference type="InterPro" id="IPR011920">
    <property type="entry name" value="Lipid_A_LpxL_LpxP"/>
</dbReference>
<accession>A0A545UD35</accession>
<dbReference type="Proteomes" id="UP000315439">
    <property type="component" value="Unassembled WGS sequence"/>
</dbReference>
<evidence type="ECO:0000256" key="9">
    <source>
        <dbReference type="ARBA" id="ARBA00023315"/>
    </source>
</evidence>
<dbReference type="EC" id="2.3.1.-" evidence="10"/>
<organism evidence="10 11">
    <name type="scientific">Aliikangiella coralliicola</name>
    <dbReference type="NCBI Taxonomy" id="2592383"/>
    <lineage>
        <taxon>Bacteria</taxon>
        <taxon>Pseudomonadati</taxon>
        <taxon>Pseudomonadota</taxon>
        <taxon>Gammaproteobacteria</taxon>
        <taxon>Oceanospirillales</taxon>
        <taxon>Pleioneaceae</taxon>
        <taxon>Aliikangiella</taxon>
    </lineage>
</organism>
<name>A0A545UD35_9GAMM</name>
<evidence type="ECO:0000256" key="1">
    <source>
        <dbReference type="ARBA" id="ARBA00004533"/>
    </source>
</evidence>
<evidence type="ECO:0000256" key="6">
    <source>
        <dbReference type="ARBA" id="ARBA00022985"/>
    </source>
</evidence>
<dbReference type="NCBIfam" id="TIGR02207">
    <property type="entry name" value="lipid_A_htrB"/>
    <property type="match status" value="1"/>
</dbReference>
<dbReference type="EMBL" id="VIKS01000008">
    <property type="protein sequence ID" value="TQV87353.1"/>
    <property type="molecule type" value="Genomic_DNA"/>
</dbReference>
<dbReference type="CDD" id="cd07984">
    <property type="entry name" value="LPLAT_LABLAT-like"/>
    <property type="match status" value="1"/>
</dbReference>
<dbReference type="GO" id="GO:0016746">
    <property type="term" value="F:acyltransferase activity"/>
    <property type="evidence" value="ECO:0007669"/>
    <property type="project" value="UniProtKB-KW"/>
</dbReference>
<dbReference type="PIRSF" id="PIRSF026649">
    <property type="entry name" value="MsbB"/>
    <property type="match status" value="1"/>
</dbReference>
<reference evidence="10 11" key="1">
    <citation type="submission" date="2019-07" db="EMBL/GenBank/DDBJ databases">
        <title>Draft genome for Aliikangiella sp. M105.</title>
        <authorList>
            <person name="Wang G."/>
        </authorList>
    </citation>
    <scope>NUCLEOTIDE SEQUENCE [LARGE SCALE GENOMIC DNA]</scope>
    <source>
        <strain evidence="10 11">M105</strain>
    </source>
</reference>
<keyword evidence="7" id="KW-1133">Transmembrane helix</keyword>
<dbReference type="Pfam" id="PF03279">
    <property type="entry name" value="Lip_A_acyltrans"/>
    <property type="match status" value="1"/>
</dbReference>
<keyword evidence="3" id="KW-0997">Cell inner membrane</keyword>
<evidence type="ECO:0000256" key="3">
    <source>
        <dbReference type="ARBA" id="ARBA00022519"/>
    </source>
</evidence>
<evidence type="ECO:0000256" key="5">
    <source>
        <dbReference type="ARBA" id="ARBA00022692"/>
    </source>
</evidence>
<dbReference type="PANTHER" id="PTHR30606">
    <property type="entry name" value="LIPID A BIOSYNTHESIS LAUROYL ACYLTRANSFERASE"/>
    <property type="match status" value="1"/>
</dbReference>
<comment type="caution">
    <text evidence="10">The sequence shown here is derived from an EMBL/GenBank/DDBJ whole genome shotgun (WGS) entry which is preliminary data.</text>
</comment>
<sequence>MMTSSSVLPLSYFFKRPKYWLGLLFFGLAWLVAKLPITAQLKLADILGWLLLKLAKRRKNIAKTNLNLCFPDLTDEERESLLRKNFQQTALAIIETAACWLSDLQSRHKNTHIIGQEYLEQAQAEGNGVIVLFFHLTTMEIAGCLLGHHFDFNAMYKPNKNKLIERMMCNGRLRHLRALLTQNDARSTIKALKKNQTVWYSTDQNYGTKKGVFAPFFGIQASTITATTKFAKISGAKVVPFTSKRIDDGKGFELAFHPALENFPGDSPEDDAKRINLFLENYLKDNPVDYMWLHQRFRTRPPGEPRIYPKRK</sequence>
<keyword evidence="4 10" id="KW-0808">Transferase</keyword>
<comment type="subcellular location">
    <subcellularLocation>
        <location evidence="1">Cell inner membrane</location>
    </subcellularLocation>
</comment>
<evidence type="ECO:0000256" key="4">
    <source>
        <dbReference type="ARBA" id="ARBA00022679"/>
    </source>
</evidence>
<keyword evidence="9 10" id="KW-0012">Acyltransferase</keyword>
<dbReference type="GO" id="GO:0005886">
    <property type="term" value="C:plasma membrane"/>
    <property type="evidence" value="ECO:0007669"/>
    <property type="project" value="UniProtKB-SubCell"/>
</dbReference>
<evidence type="ECO:0000313" key="10">
    <source>
        <dbReference type="EMBL" id="TQV87353.1"/>
    </source>
</evidence>
<dbReference type="OrthoDB" id="9803456at2"/>
<protein>
    <submittedName>
        <fullName evidence="10">LpxL/LpxP family Kdo(2)-lipid IV(A) lauroyl/palmitoleoyl acyltransferase</fullName>
        <ecNumber evidence="10">2.3.1.-</ecNumber>
    </submittedName>
</protein>
<evidence type="ECO:0000256" key="8">
    <source>
        <dbReference type="ARBA" id="ARBA00023136"/>
    </source>
</evidence>
<dbReference type="PANTHER" id="PTHR30606:SF9">
    <property type="entry name" value="LIPID A BIOSYNTHESIS LAUROYLTRANSFERASE"/>
    <property type="match status" value="1"/>
</dbReference>
<dbReference type="InterPro" id="IPR004960">
    <property type="entry name" value="LipA_acyltrans"/>
</dbReference>
<keyword evidence="11" id="KW-1185">Reference proteome</keyword>
<evidence type="ECO:0000256" key="7">
    <source>
        <dbReference type="ARBA" id="ARBA00022989"/>
    </source>
</evidence>